<protein>
    <submittedName>
        <fullName evidence="2">Oidioi.mRNA.OKI2018_I69.chr1.g3680.t1.cds</fullName>
    </submittedName>
</protein>
<keyword evidence="3" id="KW-1185">Reference proteome</keyword>
<dbReference type="Proteomes" id="UP001158576">
    <property type="component" value="Chromosome 1"/>
</dbReference>
<gene>
    <name evidence="2" type="ORF">OKIOD_LOCUS12445</name>
</gene>
<evidence type="ECO:0000313" key="2">
    <source>
        <dbReference type="EMBL" id="CAG5108198.1"/>
    </source>
</evidence>
<keyword evidence="1" id="KW-0812">Transmembrane</keyword>
<feature type="transmembrane region" description="Helical" evidence="1">
    <location>
        <begin position="242"/>
        <end position="262"/>
    </location>
</feature>
<keyword evidence="1" id="KW-0472">Membrane</keyword>
<accession>A0ABN7SZ82</accession>
<proteinExistence type="predicted"/>
<keyword evidence="1" id="KW-1133">Transmembrane helix</keyword>
<dbReference type="EMBL" id="OU015566">
    <property type="protein sequence ID" value="CAG5108198.1"/>
    <property type="molecule type" value="Genomic_DNA"/>
</dbReference>
<sequence length="331" mass="37533">MKRTVPDPEPPDPGFNCWSRLPHKISCQWSREILLPDVYCTKTHDSSVNERCYLDPSLSTGQEIGCTINSTDFYSNYEIRLSSDGEELARIEDFDIGKYLVIEEPPRDFAASRIDGRVRLEWSNSGNHWLNILYGDQLVLELLYKPYLQVAGLTRRFIGYEKDLQGVIMLNDIPNSEVLELCIRVRKDDSIRKEWSPCSKPVILMPVSQPTTLPPTLAPEDCEKFNLCGPRNGTKNDMENDLAMLTSSIIVVGSIVFVIIIIKSSWKKIHMWLLPPIPEPIIVIHETQRDEPDVEETRLLSVENETRLSSRTEACLRTAESVDSGIAAAPS</sequence>
<organism evidence="2 3">
    <name type="scientific">Oikopleura dioica</name>
    <name type="common">Tunicate</name>
    <dbReference type="NCBI Taxonomy" id="34765"/>
    <lineage>
        <taxon>Eukaryota</taxon>
        <taxon>Metazoa</taxon>
        <taxon>Chordata</taxon>
        <taxon>Tunicata</taxon>
        <taxon>Appendicularia</taxon>
        <taxon>Copelata</taxon>
        <taxon>Oikopleuridae</taxon>
        <taxon>Oikopleura</taxon>
    </lineage>
</organism>
<evidence type="ECO:0000256" key="1">
    <source>
        <dbReference type="SAM" id="Phobius"/>
    </source>
</evidence>
<evidence type="ECO:0000313" key="3">
    <source>
        <dbReference type="Proteomes" id="UP001158576"/>
    </source>
</evidence>
<name>A0ABN7SZ82_OIKDI</name>
<reference evidence="2 3" key="1">
    <citation type="submission" date="2021-04" db="EMBL/GenBank/DDBJ databases">
        <authorList>
            <person name="Bliznina A."/>
        </authorList>
    </citation>
    <scope>NUCLEOTIDE SEQUENCE [LARGE SCALE GENOMIC DNA]</scope>
</reference>